<dbReference type="EMBL" id="CZRL01000094">
    <property type="protein sequence ID" value="CUS53104.1"/>
    <property type="molecule type" value="Genomic_DNA"/>
</dbReference>
<evidence type="ECO:0000256" key="1">
    <source>
        <dbReference type="ARBA" id="ARBA00004459"/>
    </source>
</evidence>
<keyword evidence="2" id="KW-0732">Signal</keyword>
<keyword evidence="3" id="KW-0472">Membrane</keyword>
<dbReference type="GO" id="GO:0009279">
    <property type="term" value="C:cell outer membrane"/>
    <property type="evidence" value="ECO:0007669"/>
    <property type="project" value="UniProtKB-SubCell"/>
</dbReference>
<gene>
    <name evidence="7" type="ORF">MGWOODY_XGa2752</name>
</gene>
<sequence length="53" mass="5568">MIRIKILKSAIPALVALTLALSVVSLSACGQKGPLYLPAEQSDQDKKQESEGG</sequence>
<name>A0A160TRX7_9ZZZZ</name>
<reference evidence="7" key="1">
    <citation type="submission" date="2015-10" db="EMBL/GenBank/DDBJ databases">
        <authorList>
            <person name="Gilbert D.G."/>
        </authorList>
    </citation>
    <scope>NUCLEOTIDE SEQUENCE</scope>
</reference>
<keyword evidence="5" id="KW-0998">Cell outer membrane</keyword>
<evidence type="ECO:0000256" key="5">
    <source>
        <dbReference type="ARBA" id="ARBA00023237"/>
    </source>
</evidence>
<protein>
    <recommendedName>
        <fullName evidence="8">Lipoprotein</fullName>
    </recommendedName>
</protein>
<proteinExistence type="predicted"/>
<accession>A0A160TRX7</accession>
<dbReference type="InterPro" id="IPR032831">
    <property type="entry name" value="LptM_cons"/>
</dbReference>
<dbReference type="PROSITE" id="PS51257">
    <property type="entry name" value="PROKAR_LIPOPROTEIN"/>
    <property type="match status" value="1"/>
</dbReference>
<evidence type="ECO:0008006" key="8">
    <source>
        <dbReference type="Google" id="ProtNLM"/>
    </source>
</evidence>
<dbReference type="NCBIfam" id="NF047847">
    <property type="entry name" value="SS_mature_LptM"/>
    <property type="match status" value="1"/>
</dbReference>
<dbReference type="Pfam" id="PF13627">
    <property type="entry name" value="LptM_cons"/>
    <property type="match status" value="1"/>
</dbReference>
<keyword evidence="4" id="KW-0564">Palmitate</keyword>
<evidence type="ECO:0000256" key="2">
    <source>
        <dbReference type="ARBA" id="ARBA00022729"/>
    </source>
</evidence>
<evidence type="ECO:0000256" key="3">
    <source>
        <dbReference type="ARBA" id="ARBA00023136"/>
    </source>
</evidence>
<organism evidence="7">
    <name type="scientific">hydrothermal vent metagenome</name>
    <dbReference type="NCBI Taxonomy" id="652676"/>
    <lineage>
        <taxon>unclassified sequences</taxon>
        <taxon>metagenomes</taxon>
        <taxon>ecological metagenomes</taxon>
    </lineage>
</organism>
<evidence type="ECO:0000313" key="7">
    <source>
        <dbReference type="EMBL" id="CUS53104.1"/>
    </source>
</evidence>
<comment type="subcellular location">
    <subcellularLocation>
        <location evidence="1">Cell outer membrane</location>
        <topology evidence="1">Lipid-anchor</topology>
    </subcellularLocation>
</comment>
<evidence type="ECO:0000256" key="4">
    <source>
        <dbReference type="ARBA" id="ARBA00023139"/>
    </source>
</evidence>
<dbReference type="AlphaFoldDB" id="A0A160TRX7"/>
<evidence type="ECO:0000256" key="6">
    <source>
        <dbReference type="ARBA" id="ARBA00023288"/>
    </source>
</evidence>
<keyword evidence="6" id="KW-0449">Lipoprotein</keyword>